<dbReference type="PRINTS" id="PR00985">
    <property type="entry name" value="TRNASYNTHLEU"/>
</dbReference>
<dbReference type="GO" id="GO:0004823">
    <property type="term" value="F:leucine-tRNA ligase activity"/>
    <property type="evidence" value="ECO:0007669"/>
    <property type="project" value="UniProtKB-UniRule"/>
</dbReference>
<accession>C9MP60</accession>
<dbReference type="FunFam" id="3.40.50.620:FF:000056">
    <property type="entry name" value="Leucine--tRNA ligase"/>
    <property type="match status" value="1"/>
</dbReference>
<feature type="domain" description="Methionyl/Leucyl tRNA synthetase" evidence="13">
    <location>
        <begin position="35"/>
        <end position="142"/>
    </location>
</feature>
<dbReference type="GO" id="GO:0005829">
    <property type="term" value="C:cytosol"/>
    <property type="evidence" value="ECO:0007669"/>
    <property type="project" value="TreeGrafter"/>
</dbReference>
<dbReference type="SUPFAM" id="SSF52374">
    <property type="entry name" value="Nucleotidylyl transferase"/>
    <property type="match status" value="1"/>
</dbReference>
<comment type="subcellular location">
    <subcellularLocation>
        <location evidence="9">Cytoplasm</location>
    </subcellularLocation>
</comment>
<evidence type="ECO:0000256" key="8">
    <source>
        <dbReference type="ARBA" id="ARBA00047469"/>
    </source>
</evidence>
<dbReference type="PROSITE" id="PS00178">
    <property type="entry name" value="AA_TRNA_LIGASE_I"/>
    <property type="match status" value="1"/>
</dbReference>
<dbReference type="EC" id="6.1.1.4" evidence="9"/>
<dbReference type="Gene3D" id="3.40.50.620">
    <property type="entry name" value="HUPs"/>
    <property type="match status" value="3"/>
</dbReference>
<comment type="caution">
    <text evidence="15">The sequence shown here is derived from an EMBL/GenBank/DDBJ whole genome shotgun (WGS) entry which is preliminary data.</text>
</comment>
<keyword evidence="2 9" id="KW-0963">Cytoplasm</keyword>
<keyword evidence="3 9" id="KW-0436">Ligase</keyword>
<dbReference type="PANTHER" id="PTHR43740">
    <property type="entry name" value="LEUCYL-TRNA SYNTHETASE"/>
    <property type="match status" value="1"/>
</dbReference>
<dbReference type="FunFam" id="3.40.50.620:FF:000060">
    <property type="entry name" value="Leucine--tRNA ligase"/>
    <property type="match status" value="1"/>
</dbReference>
<evidence type="ECO:0000256" key="7">
    <source>
        <dbReference type="ARBA" id="ARBA00023146"/>
    </source>
</evidence>
<dbReference type="InterPro" id="IPR001412">
    <property type="entry name" value="aa-tRNA-synth_I_CS"/>
</dbReference>
<evidence type="ECO:0000256" key="4">
    <source>
        <dbReference type="ARBA" id="ARBA00022741"/>
    </source>
</evidence>
<evidence type="ECO:0000259" key="14">
    <source>
        <dbReference type="Pfam" id="PF13603"/>
    </source>
</evidence>
<evidence type="ECO:0000313" key="15">
    <source>
        <dbReference type="EMBL" id="EEX18863.1"/>
    </source>
</evidence>
<dbReference type="PANTHER" id="PTHR43740:SF2">
    <property type="entry name" value="LEUCINE--TRNA LIGASE, MITOCHONDRIAL"/>
    <property type="match status" value="1"/>
</dbReference>
<dbReference type="InterPro" id="IPR025709">
    <property type="entry name" value="Leu_tRNA-synth_edit"/>
</dbReference>
<dbReference type="FunFam" id="1.10.730.10:FF:000011">
    <property type="entry name" value="Leucine--tRNA ligase chloroplastic/mitochondrial"/>
    <property type="match status" value="1"/>
</dbReference>
<dbReference type="InterPro" id="IPR002302">
    <property type="entry name" value="Leu-tRNA-ligase"/>
</dbReference>
<evidence type="ECO:0000256" key="3">
    <source>
        <dbReference type="ARBA" id="ARBA00022598"/>
    </source>
</evidence>
<dbReference type="AlphaFoldDB" id="C9MP60"/>
<dbReference type="InterPro" id="IPR013155">
    <property type="entry name" value="M/V/L/I-tRNA-synth_anticd-bd"/>
</dbReference>
<dbReference type="SUPFAM" id="SSF50677">
    <property type="entry name" value="ValRS/IleRS/LeuRS editing domain"/>
    <property type="match status" value="1"/>
</dbReference>
<dbReference type="STRING" id="649761.HMPREF0973_01398"/>
<reference evidence="15 16" key="1">
    <citation type="submission" date="2009-09" db="EMBL/GenBank/DDBJ databases">
        <authorList>
            <person name="Weinstock G."/>
            <person name="Sodergren E."/>
            <person name="Clifton S."/>
            <person name="Fulton L."/>
            <person name="Fulton B."/>
            <person name="Courtney L."/>
            <person name="Fronick C."/>
            <person name="Harrison M."/>
            <person name="Strong C."/>
            <person name="Farmer C."/>
            <person name="Delahaunty K."/>
            <person name="Markovic C."/>
            <person name="Hall O."/>
            <person name="Minx P."/>
            <person name="Tomlinson C."/>
            <person name="Mitreva M."/>
            <person name="Nelson J."/>
            <person name="Hou S."/>
            <person name="Wollam A."/>
            <person name="Pepin K.H."/>
            <person name="Johnson M."/>
            <person name="Bhonagiri V."/>
            <person name="Nash W.E."/>
            <person name="Warren W."/>
            <person name="Chinwalla A."/>
            <person name="Mardis E.R."/>
            <person name="Wilson R.K."/>
        </authorList>
    </citation>
    <scope>NUCLEOTIDE SEQUENCE [LARGE SCALE GENOMIC DNA]</scope>
    <source>
        <strain evidence="15 16">F0319</strain>
    </source>
</reference>
<dbReference type="Proteomes" id="UP000003327">
    <property type="component" value="Unassembled WGS sequence"/>
</dbReference>
<evidence type="ECO:0000259" key="13">
    <source>
        <dbReference type="Pfam" id="PF09334"/>
    </source>
</evidence>
<dbReference type="Gene3D" id="1.10.730.10">
    <property type="entry name" value="Isoleucyl-tRNA Synthetase, Domain 1"/>
    <property type="match status" value="2"/>
</dbReference>
<dbReference type="FunFam" id="3.40.50.620:FF:000154">
    <property type="entry name" value="Leucine--tRNA ligase"/>
    <property type="match status" value="1"/>
</dbReference>
<evidence type="ECO:0000256" key="5">
    <source>
        <dbReference type="ARBA" id="ARBA00022840"/>
    </source>
</evidence>
<dbReference type="Pfam" id="PF08264">
    <property type="entry name" value="Anticodon_1"/>
    <property type="match status" value="1"/>
</dbReference>
<dbReference type="GO" id="GO:0006429">
    <property type="term" value="P:leucyl-tRNA aminoacylation"/>
    <property type="evidence" value="ECO:0007669"/>
    <property type="project" value="UniProtKB-UniRule"/>
</dbReference>
<comment type="similarity">
    <text evidence="1 9 10">Belongs to the class-I aminoacyl-tRNA synthetase family.</text>
</comment>
<dbReference type="HOGENOM" id="CLU_004427_0_0_10"/>
<feature type="domain" description="Aminoacyl-tRNA synthetase class Ia" evidence="11">
    <location>
        <begin position="747"/>
        <end position="773"/>
    </location>
</feature>
<name>C9MP60_9BACT</name>
<dbReference type="SUPFAM" id="SSF47323">
    <property type="entry name" value="Anticodon-binding domain of a subclass of class I aminoacyl-tRNA synthetases"/>
    <property type="match status" value="1"/>
</dbReference>
<dbReference type="EMBL" id="ACVA01000031">
    <property type="protein sequence ID" value="EEX18863.1"/>
    <property type="molecule type" value="Genomic_DNA"/>
</dbReference>
<dbReference type="GO" id="GO:0005524">
    <property type="term" value="F:ATP binding"/>
    <property type="evidence" value="ECO:0007669"/>
    <property type="project" value="UniProtKB-UniRule"/>
</dbReference>
<dbReference type="OrthoDB" id="9810365at2"/>
<comment type="caution">
    <text evidence="9">Lacks conserved residue(s) required for the propagation of feature annotation.</text>
</comment>
<feature type="short sequence motif" description="'KMSKS' region" evidence="9">
    <location>
        <begin position="747"/>
        <end position="751"/>
    </location>
</feature>
<feature type="domain" description="Leucyl-tRNA synthetase editing" evidence="14">
    <location>
        <begin position="276"/>
        <end position="444"/>
    </location>
</feature>
<feature type="binding site" evidence="9">
    <location>
        <position position="750"/>
    </location>
    <ligand>
        <name>ATP</name>
        <dbReference type="ChEBI" id="CHEBI:30616"/>
    </ligand>
</feature>
<dbReference type="InterPro" id="IPR009008">
    <property type="entry name" value="Val/Leu/Ile-tRNA-synth_edit"/>
</dbReference>
<keyword evidence="5 9" id="KW-0067">ATP-binding</keyword>
<dbReference type="Pfam" id="PF09334">
    <property type="entry name" value="tRNA-synt_1g"/>
    <property type="match status" value="1"/>
</dbReference>
<comment type="catalytic activity">
    <reaction evidence="8 9">
        <text>tRNA(Leu) + L-leucine + ATP = L-leucyl-tRNA(Leu) + AMP + diphosphate</text>
        <dbReference type="Rhea" id="RHEA:11688"/>
        <dbReference type="Rhea" id="RHEA-COMP:9613"/>
        <dbReference type="Rhea" id="RHEA-COMP:9622"/>
        <dbReference type="ChEBI" id="CHEBI:30616"/>
        <dbReference type="ChEBI" id="CHEBI:33019"/>
        <dbReference type="ChEBI" id="CHEBI:57427"/>
        <dbReference type="ChEBI" id="CHEBI:78442"/>
        <dbReference type="ChEBI" id="CHEBI:78494"/>
        <dbReference type="ChEBI" id="CHEBI:456215"/>
        <dbReference type="EC" id="6.1.1.4"/>
    </reaction>
</comment>
<sequence length="970" mass="111057">MEYNFRDIEQKWQQKWVDLKTYKVVEDKNKQKFYVLNMFPYPSGAGLHVGHPLGYIASDIYARYKRLKGFNVLNPMGYDAYGLPAEQYAIQTGQHPEVTTKKNIARYREQLDKIGFSFDWDREVRTCDPHYYHWTQWAFEQMFNSYYDNRLQKAQPISQLVKHFEEEGTLNLDVAKSEEFVFSARDWMSMDEHEQQEKLMNYRIAYLGETMVNWCPGLGTVLANDEVVNGVSERGGYPVVQKLMKQWCLRVSAYAQRLLDGLEKINWSDSIKETQKNWIGRSEGTEVEFKYVTPNGSEGQKEGKFTIFTTRADTMFGVTFMVLAPESELVKELTSDAQKAEVEDYLAYVKKRTELERMSDRKVTGVFSGSYGINPFTGEQLPIYVSEYVLAGYGTGAIMAVPAHDSRDYAFAKHFNLPIVPLIEGADVSEESFDAKEGIVINSPAEGKEAALEGFSLNGLTVKEAIAKTKKFVSERGIGRVKVNYRLRDAIFSRQRYWGEPFPVYYKKGMPYMVPTDCLPLELPEIDKYEPTESGEPPLGRAKMWAWSEKENKVVDKSLVDDETVFPLELNTMPGFAGSSAYYLRYMDPHNNDALVGREADEYWQNVDLYVGGTEHATGHLIYSRFWDKFLFDIGCSCKDEPYEKLVNQGMIQGRSNFVYRINSDDHSKAPVFVSLGLKDKYETTPIHVDVNIVHADVLDVEAFKAWRPEYKDAEFIFEDGSKSADRTSNESTAGNAVYKCGWAIEKMSKSMFNVVNPDDIVEQYGADTLRLYEMFLGPVEASKPWDTNGIDGCFRFLKKFWKLYQQELNDEEPSKESLKSVHKLIKKVTGDIEQFSYNTAISAFMICVNELSQQKCANKELLKKLVIVIAPFAPHMAEELWEQLGGETKSVCDAAWPAWDESYLVENEVQLTVSFNGKARFQMTFPADATKEDIEKCALADDRSKHYIDGKTIVKIIVVPRKIINIVCK</sequence>
<dbReference type="Pfam" id="PF00133">
    <property type="entry name" value="tRNA-synt_1"/>
    <property type="match status" value="1"/>
</dbReference>
<feature type="domain" description="Methionyl/Valyl/Leucyl/Isoleucyl-tRNA synthetase anticodon-binding" evidence="12">
    <location>
        <begin position="818"/>
        <end position="932"/>
    </location>
</feature>
<keyword evidence="6 9" id="KW-0648">Protein biosynthesis</keyword>
<proteinExistence type="inferred from homology"/>
<dbReference type="InterPro" id="IPR009080">
    <property type="entry name" value="tRNAsynth_Ia_anticodon-bd"/>
</dbReference>
<keyword evidence="16" id="KW-1185">Reference proteome</keyword>
<evidence type="ECO:0000259" key="12">
    <source>
        <dbReference type="Pfam" id="PF08264"/>
    </source>
</evidence>
<dbReference type="InterPro" id="IPR015413">
    <property type="entry name" value="Methionyl/Leucyl_tRNA_Synth"/>
</dbReference>
<dbReference type="CDD" id="cd07958">
    <property type="entry name" value="Anticodon_Ia_Leu_BEm"/>
    <property type="match status" value="1"/>
</dbReference>
<dbReference type="InterPro" id="IPR014729">
    <property type="entry name" value="Rossmann-like_a/b/a_fold"/>
</dbReference>
<evidence type="ECO:0000256" key="2">
    <source>
        <dbReference type="ARBA" id="ARBA00022490"/>
    </source>
</evidence>
<evidence type="ECO:0000256" key="9">
    <source>
        <dbReference type="HAMAP-Rule" id="MF_00049"/>
    </source>
</evidence>
<dbReference type="Gene3D" id="3.90.740.10">
    <property type="entry name" value="Valyl/Leucyl/Isoleucyl-tRNA synthetase, editing domain"/>
    <property type="match status" value="1"/>
</dbReference>
<gene>
    <name evidence="9 15" type="primary">leuS</name>
    <name evidence="15" type="ORF">HMPREF0973_01398</name>
</gene>
<evidence type="ECO:0000313" key="16">
    <source>
        <dbReference type="Proteomes" id="UP000003327"/>
    </source>
</evidence>
<dbReference type="RefSeq" id="WP_004383064.1">
    <property type="nucleotide sequence ID" value="NZ_GG698713.1"/>
</dbReference>
<dbReference type="eggNOG" id="COG0495">
    <property type="taxonomic scope" value="Bacteria"/>
</dbReference>
<evidence type="ECO:0000256" key="6">
    <source>
        <dbReference type="ARBA" id="ARBA00022917"/>
    </source>
</evidence>
<protein>
    <recommendedName>
        <fullName evidence="9">Leucine--tRNA ligase</fullName>
        <ecNumber evidence="9">6.1.1.4</ecNumber>
    </recommendedName>
    <alternativeName>
        <fullName evidence="9">Leucyl-tRNA synthetase</fullName>
        <shortName evidence="9">LeuRS</shortName>
    </alternativeName>
</protein>
<dbReference type="InterPro" id="IPR002300">
    <property type="entry name" value="aa-tRNA-synth_Ia"/>
</dbReference>
<keyword evidence="4 9" id="KW-0547">Nucleotide-binding</keyword>
<evidence type="ECO:0000256" key="10">
    <source>
        <dbReference type="RuleBase" id="RU363035"/>
    </source>
</evidence>
<organism evidence="15 16">
    <name type="scientific">Prevotella veroralis F0319</name>
    <dbReference type="NCBI Taxonomy" id="649761"/>
    <lineage>
        <taxon>Bacteria</taxon>
        <taxon>Pseudomonadati</taxon>
        <taxon>Bacteroidota</taxon>
        <taxon>Bacteroidia</taxon>
        <taxon>Bacteroidales</taxon>
        <taxon>Prevotellaceae</taxon>
        <taxon>Prevotella</taxon>
    </lineage>
</organism>
<evidence type="ECO:0000256" key="1">
    <source>
        <dbReference type="ARBA" id="ARBA00005594"/>
    </source>
</evidence>
<dbReference type="HAMAP" id="MF_00049_B">
    <property type="entry name" value="Leu_tRNA_synth_B"/>
    <property type="match status" value="1"/>
</dbReference>
<dbReference type="GO" id="GO:0002161">
    <property type="term" value="F:aminoacyl-tRNA deacylase activity"/>
    <property type="evidence" value="ECO:0007669"/>
    <property type="project" value="InterPro"/>
</dbReference>
<evidence type="ECO:0000259" key="11">
    <source>
        <dbReference type="Pfam" id="PF00133"/>
    </source>
</evidence>
<keyword evidence="7 9" id="KW-0030">Aminoacyl-tRNA synthetase</keyword>
<dbReference type="Pfam" id="PF13603">
    <property type="entry name" value="tRNA-synt_1_2"/>
    <property type="match status" value="1"/>
</dbReference>